<evidence type="ECO:0000259" key="3">
    <source>
        <dbReference type="SMART" id="SM00560"/>
    </source>
</evidence>
<dbReference type="Pfam" id="PF13385">
    <property type="entry name" value="Laminin_G_3"/>
    <property type="match status" value="1"/>
</dbReference>
<dbReference type="SMART" id="SM00560">
    <property type="entry name" value="LamGL"/>
    <property type="match status" value="1"/>
</dbReference>
<sequence>MSGFLVNPFVFGAGAAPGGDPFFANVVLLMHFDGTDGSTSFVDSSSRARTVTPNGNAKISGSDPKFGAGCGLFDGAGDYLTCANSADFNFGSGNFTVEAWIRTAVTNSFRTIVTNRASAGSDPGFLFFINNNGVLAAQCWGPTSGTALGACVSPNGTISANTWHHVAYCRQGNTFRLFADGVQVASATSSNAVANSSNQLYVGRDPSSTARDWNGRIDDLRVTKGTARYTSNFTPPSAPFPDN</sequence>
<evidence type="ECO:0000313" key="5">
    <source>
        <dbReference type="Proteomes" id="UP000294772"/>
    </source>
</evidence>
<evidence type="ECO:0000256" key="1">
    <source>
        <dbReference type="ARBA" id="ARBA00022729"/>
    </source>
</evidence>
<dbReference type="EMBL" id="SLXF01000006">
    <property type="protein sequence ID" value="TCP06558.1"/>
    <property type="molecule type" value="Genomic_DNA"/>
</dbReference>
<accession>A0AA46HVJ0</accession>
<keyword evidence="1" id="KW-0732">Signal</keyword>
<dbReference type="SUPFAM" id="SSF49899">
    <property type="entry name" value="Concanavalin A-like lectins/glucanases"/>
    <property type="match status" value="1"/>
</dbReference>
<organism evidence="4 5">
    <name type="scientific">Caldimonas thermodepolymerans</name>
    <dbReference type="NCBI Taxonomy" id="215580"/>
    <lineage>
        <taxon>Bacteria</taxon>
        <taxon>Pseudomonadati</taxon>
        <taxon>Pseudomonadota</taxon>
        <taxon>Betaproteobacteria</taxon>
        <taxon>Burkholderiales</taxon>
        <taxon>Sphaerotilaceae</taxon>
        <taxon>Caldimonas</taxon>
    </lineage>
</organism>
<proteinExistence type="predicted"/>
<evidence type="ECO:0000313" key="4">
    <source>
        <dbReference type="EMBL" id="TCP06558.1"/>
    </source>
</evidence>
<protein>
    <submittedName>
        <fullName evidence="4">Concanavalin A-like lectin/glucanase superfamily protein</fullName>
    </submittedName>
</protein>
<evidence type="ECO:0000256" key="2">
    <source>
        <dbReference type="ARBA" id="ARBA00023157"/>
    </source>
</evidence>
<dbReference type="Gene3D" id="2.60.120.200">
    <property type="match status" value="1"/>
</dbReference>
<reference evidence="4 5" key="1">
    <citation type="submission" date="2019-03" db="EMBL/GenBank/DDBJ databases">
        <title>Genomic Encyclopedia of Type Strains, Phase IV (KMG-IV): sequencing the most valuable type-strain genomes for metagenomic binning, comparative biology and taxonomic classification.</title>
        <authorList>
            <person name="Goeker M."/>
        </authorList>
    </citation>
    <scope>NUCLEOTIDE SEQUENCE [LARGE SCALE GENOMIC DNA]</scope>
    <source>
        <strain evidence="4 5">DSM 15264</strain>
    </source>
</reference>
<gene>
    <name evidence="4" type="ORF">EV676_10641</name>
</gene>
<name>A0AA46HVJ0_9BURK</name>
<keyword evidence="2" id="KW-1015">Disulfide bond</keyword>
<comment type="caution">
    <text evidence="4">The sequence shown here is derived from an EMBL/GenBank/DDBJ whole genome shotgun (WGS) entry which is preliminary data.</text>
</comment>
<dbReference type="InterPro" id="IPR006558">
    <property type="entry name" value="LamG-like"/>
</dbReference>
<dbReference type="Proteomes" id="UP000294772">
    <property type="component" value="Unassembled WGS sequence"/>
</dbReference>
<dbReference type="InterPro" id="IPR013320">
    <property type="entry name" value="ConA-like_dom_sf"/>
</dbReference>
<dbReference type="RefSeq" id="WP_132765363.1">
    <property type="nucleotide sequence ID" value="NZ_CP110416.1"/>
</dbReference>
<dbReference type="AlphaFoldDB" id="A0AA46HVJ0"/>
<feature type="domain" description="LamG-like jellyroll fold" evidence="3">
    <location>
        <begin position="93"/>
        <end position="228"/>
    </location>
</feature>